<dbReference type="Proteomes" id="UP000054538">
    <property type="component" value="Unassembled WGS sequence"/>
</dbReference>
<dbReference type="HOGENOM" id="CLU_2929052_0_0_1"/>
<evidence type="ECO:0000313" key="1">
    <source>
        <dbReference type="EMBL" id="KIK94597.1"/>
    </source>
</evidence>
<protein>
    <submittedName>
        <fullName evidence="1">Uncharacterized protein</fullName>
    </submittedName>
</protein>
<gene>
    <name evidence="1" type="ORF">PAXRUDRAFT_124702</name>
</gene>
<reference evidence="2" key="2">
    <citation type="submission" date="2015-01" db="EMBL/GenBank/DDBJ databases">
        <title>Evolutionary Origins and Diversification of the Mycorrhizal Mutualists.</title>
        <authorList>
            <consortium name="DOE Joint Genome Institute"/>
            <consortium name="Mycorrhizal Genomics Consortium"/>
            <person name="Kohler A."/>
            <person name="Kuo A."/>
            <person name="Nagy L.G."/>
            <person name="Floudas D."/>
            <person name="Copeland A."/>
            <person name="Barry K.W."/>
            <person name="Cichocki N."/>
            <person name="Veneault-Fourrey C."/>
            <person name="LaButti K."/>
            <person name="Lindquist E.A."/>
            <person name="Lipzen A."/>
            <person name="Lundell T."/>
            <person name="Morin E."/>
            <person name="Murat C."/>
            <person name="Riley R."/>
            <person name="Ohm R."/>
            <person name="Sun H."/>
            <person name="Tunlid A."/>
            <person name="Henrissat B."/>
            <person name="Grigoriev I.V."/>
            <person name="Hibbett D.S."/>
            <person name="Martin F."/>
        </authorList>
    </citation>
    <scope>NUCLEOTIDE SEQUENCE [LARGE SCALE GENOMIC DNA]</scope>
    <source>
        <strain evidence="2">Ve08.2h10</strain>
    </source>
</reference>
<name>A0A0D0DBN6_9AGAM</name>
<proteinExistence type="predicted"/>
<feature type="non-terminal residue" evidence="1">
    <location>
        <position position="1"/>
    </location>
</feature>
<accession>A0A0D0DBN6</accession>
<dbReference type="OrthoDB" id="3222453at2759"/>
<dbReference type="EMBL" id="KN825096">
    <property type="protein sequence ID" value="KIK94597.1"/>
    <property type="molecule type" value="Genomic_DNA"/>
</dbReference>
<sequence length="61" mass="7004">QAYHPSDVINRFLLQSEPRANIAITHDTQWMGSFEEGSPIGEDELIKHIQNHFHVKYDNAG</sequence>
<keyword evidence="2" id="KW-1185">Reference proteome</keyword>
<feature type="non-terminal residue" evidence="1">
    <location>
        <position position="61"/>
    </location>
</feature>
<reference evidence="1 2" key="1">
    <citation type="submission" date="2014-04" db="EMBL/GenBank/DDBJ databases">
        <authorList>
            <consortium name="DOE Joint Genome Institute"/>
            <person name="Kuo A."/>
            <person name="Kohler A."/>
            <person name="Jargeat P."/>
            <person name="Nagy L.G."/>
            <person name="Floudas D."/>
            <person name="Copeland A."/>
            <person name="Barry K.W."/>
            <person name="Cichocki N."/>
            <person name="Veneault-Fourrey C."/>
            <person name="LaButti K."/>
            <person name="Lindquist E.A."/>
            <person name="Lipzen A."/>
            <person name="Lundell T."/>
            <person name="Morin E."/>
            <person name="Murat C."/>
            <person name="Sun H."/>
            <person name="Tunlid A."/>
            <person name="Henrissat B."/>
            <person name="Grigoriev I.V."/>
            <person name="Hibbett D.S."/>
            <person name="Martin F."/>
            <person name="Nordberg H.P."/>
            <person name="Cantor M.N."/>
            <person name="Hua S.X."/>
        </authorList>
    </citation>
    <scope>NUCLEOTIDE SEQUENCE [LARGE SCALE GENOMIC DNA]</scope>
    <source>
        <strain evidence="1 2">Ve08.2h10</strain>
    </source>
</reference>
<dbReference type="InParanoid" id="A0A0D0DBN6"/>
<organism evidence="1 2">
    <name type="scientific">Paxillus rubicundulus Ve08.2h10</name>
    <dbReference type="NCBI Taxonomy" id="930991"/>
    <lineage>
        <taxon>Eukaryota</taxon>
        <taxon>Fungi</taxon>
        <taxon>Dikarya</taxon>
        <taxon>Basidiomycota</taxon>
        <taxon>Agaricomycotina</taxon>
        <taxon>Agaricomycetes</taxon>
        <taxon>Agaricomycetidae</taxon>
        <taxon>Boletales</taxon>
        <taxon>Paxilineae</taxon>
        <taxon>Paxillaceae</taxon>
        <taxon>Paxillus</taxon>
    </lineage>
</organism>
<dbReference type="AlphaFoldDB" id="A0A0D0DBN6"/>
<evidence type="ECO:0000313" key="2">
    <source>
        <dbReference type="Proteomes" id="UP000054538"/>
    </source>
</evidence>